<protein>
    <recommendedName>
        <fullName evidence="3">F-box domain-containing protein</fullName>
    </recommendedName>
</protein>
<gene>
    <name evidence="1" type="ORF">BDP27DRAFT_904433</name>
</gene>
<dbReference type="Proteomes" id="UP000772434">
    <property type="component" value="Unassembled WGS sequence"/>
</dbReference>
<proteinExistence type="predicted"/>
<keyword evidence="2" id="KW-1185">Reference proteome</keyword>
<name>A0A9P5U769_9AGAR</name>
<comment type="caution">
    <text evidence="1">The sequence shown here is derived from an EMBL/GenBank/DDBJ whole genome shotgun (WGS) entry which is preliminary data.</text>
</comment>
<sequence length="189" mass="21666">MPTRMLLSPTKSYINKCCFSSCFRLTILLSVHDLPRRNILLPNSSRLQHRSNSPKHSRSMAHNIVQTVPNEILEIIFDGCCDTNIFRVVDANLMSSLGEIPALALSSVCSRWRRVGLSSSKIWSRISLGLDWNKFPSEADRLSTTLTTFISRSQQQPLALYIRIRYIGHPRALDMLCKPISILFREYER</sequence>
<evidence type="ECO:0000313" key="2">
    <source>
        <dbReference type="Proteomes" id="UP000772434"/>
    </source>
</evidence>
<dbReference type="AlphaFoldDB" id="A0A9P5U769"/>
<organism evidence="1 2">
    <name type="scientific">Rhodocollybia butyracea</name>
    <dbReference type="NCBI Taxonomy" id="206335"/>
    <lineage>
        <taxon>Eukaryota</taxon>
        <taxon>Fungi</taxon>
        <taxon>Dikarya</taxon>
        <taxon>Basidiomycota</taxon>
        <taxon>Agaricomycotina</taxon>
        <taxon>Agaricomycetes</taxon>
        <taxon>Agaricomycetidae</taxon>
        <taxon>Agaricales</taxon>
        <taxon>Marasmiineae</taxon>
        <taxon>Omphalotaceae</taxon>
        <taxon>Rhodocollybia</taxon>
    </lineage>
</organism>
<dbReference type="SUPFAM" id="SSF81383">
    <property type="entry name" value="F-box domain"/>
    <property type="match status" value="1"/>
</dbReference>
<dbReference type="InterPro" id="IPR036047">
    <property type="entry name" value="F-box-like_dom_sf"/>
</dbReference>
<evidence type="ECO:0008006" key="3">
    <source>
        <dbReference type="Google" id="ProtNLM"/>
    </source>
</evidence>
<dbReference type="OrthoDB" id="3217549at2759"/>
<accession>A0A9P5U769</accession>
<reference evidence="1" key="1">
    <citation type="submission" date="2020-11" db="EMBL/GenBank/DDBJ databases">
        <authorList>
            <consortium name="DOE Joint Genome Institute"/>
            <person name="Ahrendt S."/>
            <person name="Riley R."/>
            <person name="Andreopoulos W."/>
            <person name="Labutti K."/>
            <person name="Pangilinan J."/>
            <person name="Ruiz-Duenas F.J."/>
            <person name="Barrasa J.M."/>
            <person name="Sanchez-Garcia M."/>
            <person name="Camarero S."/>
            <person name="Miyauchi S."/>
            <person name="Serrano A."/>
            <person name="Linde D."/>
            <person name="Babiker R."/>
            <person name="Drula E."/>
            <person name="Ayuso-Fernandez I."/>
            <person name="Pacheco R."/>
            <person name="Padilla G."/>
            <person name="Ferreira P."/>
            <person name="Barriuso J."/>
            <person name="Kellner H."/>
            <person name="Castanera R."/>
            <person name="Alfaro M."/>
            <person name="Ramirez L."/>
            <person name="Pisabarro A.G."/>
            <person name="Kuo A."/>
            <person name="Tritt A."/>
            <person name="Lipzen A."/>
            <person name="He G."/>
            <person name="Yan M."/>
            <person name="Ng V."/>
            <person name="Cullen D."/>
            <person name="Martin F."/>
            <person name="Rosso M.-N."/>
            <person name="Henrissat B."/>
            <person name="Hibbett D."/>
            <person name="Martinez A.T."/>
            <person name="Grigoriev I.V."/>
        </authorList>
    </citation>
    <scope>NUCLEOTIDE SEQUENCE</scope>
    <source>
        <strain evidence="1">AH 40177</strain>
    </source>
</reference>
<dbReference type="EMBL" id="JADNRY010000071">
    <property type="protein sequence ID" value="KAF9067563.1"/>
    <property type="molecule type" value="Genomic_DNA"/>
</dbReference>
<evidence type="ECO:0000313" key="1">
    <source>
        <dbReference type="EMBL" id="KAF9067563.1"/>
    </source>
</evidence>